<evidence type="ECO:0000256" key="3">
    <source>
        <dbReference type="ARBA" id="ARBA00022989"/>
    </source>
</evidence>
<feature type="transmembrane region" description="Helical" evidence="6">
    <location>
        <begin position="60"/>
        <end position="84"/>
    </location>
</feature>
<keyword evidence="9" id="KW-1185">Reference proteome</keyword>
<sequence length="680" mass="77356">MSPGLGHDPLPSYNITALGNTALCLWQQPQHILFQLANFCFALSYSAPSSRKGILFMHSVLIIGEFVLFVSRFMLLSGWAWHVICAPDIFSWNFSFLVLNIGQLVYIVYQMRPVRFDPELEEAYHTLFYPFKVSRLQFKRLVSPEFASIMSLHAGEAYAMQNLTRTDRLALLLSGKVNVLSDSNFLHPILPCEFLDSPEFESSRASVDDKFKVSIVAASSCRYLYWQRSALEYLLVKEAYLATVLTTLVARDIATKLYAMNNKILQFLLRKAFGEKKKKKTPRLVFLNFIDMQAFEYKTNYRHDRSVPDNATPTRDKGSHLDIRLPTISVGLTISGEYRSPRASRQALIRRKETSMSSDNGVPKDRQANNLSKKGAPNMEPLPEMPSYDDLASSGVEKYTYPVCLLNAIFSMLLYKHNCSISASLNNQVIKLTVNIIRNINMYAPEIIKPLLGRSCFCPSPCNKKKEKNVDLEIQRQNQFCGSQSDQYIHQMIQITNKVDNNTNRVRVLVIVTKLSIIQQYDRDLANKRFPDTRLTLLRVYTLKLCDIALSPPSPSLSVAEASPFIFLYEYTSVLSHRYKLYKVCIKVETVYILEARQNSLIHVTLYINKRFLAKWYTPLNSSLKILICTKTVPSVIFDKICSAPADLKVVFTPSTKIADKKTARLAPQLLSPVPTLGSE</sequence>
<evidence type="ECO:0000313" key="8">
    <source>
        <dbReference type="EMBL" id="KOX71469.1"/>
    </source>
</evidence>
<feature type="region of interest" description="Disordered" evidence="5">
    <location>
        <begin position="343"/>
        <end position="384"/>
    </location>
</feature>
<evidence type="ECO:0000256" key="2">
    <source>
        <dbReference type="ARBA" id="ARBA00022692"/>
    </source>
</evidence>
<dbReference type="Pfam" id="PF04831">
    <property type="entry name" value="POPDC1-3"/>
    <property type="match status" value="1"/>
</dbReference>
<dbReference type="PANTHER" id="PTHR12101">
    <property type="entry name" value="POPEYE DOMAIN CONTAINING PROTEIN"/>
    <property type="match status" value="1"/>
</dbReference>
<evidence type="ECO:0000256" key="6">
    <source>
        <dbReference type="SAM" id="Phobius"/>
    </source>
</evidence>
<dbReference type="PANTHER" id="PTHR12101:SF30">
    <property type="entry name" value="POPEYE DOMAIN-CONTAINING PROTEIN 3-LIKE PROTEIN"/>
    <property type="match status" value="1"/>
</dbReference>
<evidence type="ECO:0000256" key="1">
    <source>
        <dbReference type="ARBA" id="ARBA00004141"/>
    </source>
</evidence>
<evidence type="ECO:0000259" key="7">
    <source>
        <dbReference type="Pfam" id="PF04831"/>
    </source>
</evidence>
<comment type="subcellular location">
    <subcellularLocation>
        <location evidence="1">Membrane</location>
        <topology evidence="1">Multi-pass membrane protein</topology>
    </subcellularLocation>
</comment>
<feature type="transmembrane region" description="Helical" evidence="6">
    <location>
        <begin position="90"/>
        <end position="109"/>
    </location>
</feature>
<evidence type="ECO:0000256" key="4">
    <source>
        <dbReference type="ARBA" id="ARBA00023136"/>
    </source>
</evidence>
<accession>A0A0M8ZXA3</accession>
<dbReference type="GO" id="GO:0042383">
    <property type="term" value="C:sarcolemma"/>
    <property type="evidence" value="ECO:0007669"/>
    <property type="project" value="TreeGrafter"/>
</dbReference>
<dbReference type="OrthoDB" id="425611at2759"/>
<dbReference type="GO" id="GO:0051146">
    <property type="term" value="P:striated muscle cell differentiation"/>
    <property type="evidence" value="ECO:0007669"/>
    <property type="project" value="TreeGrafter"/>
</dbReference>
<evidence type="ECO:0000313" key="9">
    <source>
        <dbReference type="Proteomes" id="UP000053105"/>
    </source>
</evidence>
<dbReference type="GO" id="GO:0042391">
    <property type="term" value="P:regulation of membrane potential"/>
    <property type="evidence" value="ECO:0007669"/>
    <property type="project" value="TreeGrafter"/>
</dbReference>
<gene>
    <name evidence="8" type="ORF">WN51_04382</name>
</gene>
<dbReference type="GO" id="GO:0030552">
    <property type="term" value="F:cAMP binding"/>
    <property type="evidence" value="ECO:0007669"/>
    <property type="project" value="TreeGrafter"/>
</dbReference>
<evidence type="ECO:0000256" key="5">
    <source>
        <dbReference type="SAM" id="MobiDB-lite"/>
    </source>
</evidence>
<reference evidence="8 9" key="1">
    <citation type="submission" date="2015-07" db="EMBL/GenBank/DDBJ databases">
        <title>The genome of Melipona quadrifasciata.</title>
        <authorList>
            <person name="Pan H."/>
            <person name="Kapheim K."/>
        </authorList>
    </citation>
    <scope>NUCLEOTIDE SEQUENCE [LARGE SCALE GENOMIC DNA]</scope>
    <source>
        <strain evidence="8">0111107301</strain>
        <tissue evidence="8">Whole body</tissue>
    </source>
</reference>
<organism evidence="8 9">
    <name type="scientific">Melipona quadrifasciata</name>
    <dbReference type="NCBI Taxonomy" id="166423"/>
    <lineage>
        <taxon>Eukaryota</taxon>
        <taxon>Metazoa</taxon>
        <taxon>Ecdysozoa</taxon>
        <taxon>Arthropoda</taxon>
        <taxon>Hexapoda</taxon>
        <taxon>Insecta</taxon>
        <taxon>Pterygota</taxon>
        <taxon>Neoptera</taxon>
        <taxon>Endopterygota</taxon>
        <taxon>Hymenoptera</taxon>
        <taxon>Apocrita</taxon>
        <taxon>Aculeata</taxon>
        <taxon>Apoidea</taxon>
        <taxon>Anthophila</taxon>
        <taxon>Apidae</taxon>
        <taxon>Melipona</taxon>
    </lineage>
</organism>
<feature type="domain" description="POPDC1-3" evidence="7">
    <location>
        <begin position="29"/>
        <end position="263"/>
    </location>
</feature>
<keyword evidence="2 6" id="KW-0812">Transmembrane</keyword>
<name>A0A0M8ZXA3_9HYME</name>
<dbReference type="STRING" id="166423.A0A0M8ZXA3"/>
<dbReference type="InterPro" id="IPR055272">
    <property type="entry name" value="POPDC1-3_dom"/>
</dbReference>
<dbReference type="EMBL" id="KQ435838">
    <property type="protein sequence ID" value="KOX71469.1"/>
    <property type="molecule type" value="Genomic_DNA"/>
</dbReference>
<dbReference type="Proteomes" id="UP000053105">
    <property type="component" value="Unassembled WGS sequence"/>
</dbReference>
<dbReference type="AlphaFoldDB" id="A0A0M8ZXA3"/>
<dbReference type="InterPro" id="IPR006916">
    <property type="entry name" value="POPDC1-3"/>
</dbReference>
<keyword evidence="4 6" id="KW-0472">Membrane</keyword>
<proteinExistence type="predicted"/>
<protein>
    <submittedName>
        <fullName evidence="8">Blood vessel epicardial substance</fullName>
    </submittedName>
</protein>
<keyword evidence="3 6" id="KW-1133">Transmembrane helix</keyword>
<dbReference type="GO" id="GO:0007507">
    <property type="term" value="P:heart development"/>
    <property type="evidence" value="ECO:0007669"/>
    <property type="project" value="TreeGrafter"/>
</dbReference>